<dbReference type="AlphaFoldDB" id="A0A4V3XBS0"/>
<dbReference type="EMBL" id="SGPK01000506">
    <property type="protein sequence ID" value="THH03073.1"/>
    <property type="molecule type" value="Genomic_DNA"/>
</dbReference>
<comment type="caution">
    <text evidence="1">The sequence shown here is derived from an EMBL/GenBank/DDBJ whole genome shotgun (WGS) entry which is preliminary data.</text>
</comment>
<name>A0A4V3XBS0_9AGAM</name>
<sequence length="107" mass="12335">MALCDRTVCLQRLEDMSATDFKHLAVLFVEAFGRNSTPSPAIPQFLKLDFFKVTENPSIDLSVSNYESFKATIESWEETYMGEAHKELRGYMRKHMEESKKGATENY</sequence>
<keyword evidence="2" id="KW-1185">Reference proteome</keyword>
<feature type="non-terminal residue" evidence="1">
    <location>
        <position position="107"/>
    </location>
</feature>
<proteinExistence type="predicted"/>
<dbReference type="Proteomes" id="UP000308199">
    <property type="component" value="Unassembled WGS sequence"/>
</dbReference>
<evidence type="ECO:0000313" key="2">
    <source>
        <dbReference type="Proteomes" id="UP000308199"/>
    </source>
</evidence>
<dbReference type="OrthoDB" id="107110at2759"/>
<organism evidence="1 2">
    <name type="scientific">Phellinidium pouzarii</name>
    <dbReference type="NCBI Taxonomy" id="167371"/>
    <lineage>
        <taxon>Eukaryota</taxon>
        <taxon>Fungi</taxon>
        <taxon>Dikarya</taxon>
        <taxon>Basidiomycota</taxon>
        <taxon>Agaricomycotina</taxon>
        <taxon>Agaricomycetes</taxon>
        <taxon>Hymenochaetales</taxon>
        <taxon>Hymenochaetaceae</taxon>
        <taxon>Phellinidium</taxon>
    </lineage>
</organism>
<protein>
    <submittedName>
        <fullName evidence="1">Uncharacterized protein</fullName>
    </submittedName>
</protein>
<accession>A0A4V3XBS0</accession>
<evidence type="ECO:0000313" key="1">
    <source>
        <dbReference type="EMBL" id="THH03073.1"/>
    </source>
</evidence>
<reference evidence="1 2" key="1">
    <citation type="submission" date="2019-02" db="EMBL/GenBank/DDBJ databases">
        <title>Genome sequencing of the rare red list fungi Phellinidium pouzarii.</title>
        <authorList>
            <person name="Buettner E."/>
            <person name="Kellner H."/>
        </authorList>
    </citation>
    <scope>NUCLEOTIDE SEQUENCE [LARGE SCALE GENOMIC DNA]</scope>
    <source>
        <strain evidence="1 2">DSM 108285</strain>
    </source>
</reference>
<gene>
    <name evidence="1" type="ORF">EW145_g6552</name>
</gene>